<keyword evidence="3" id="KW-1185">Reference proteome</keyword>
<protein>
    <submittedName>
        <fullName evidence="2">Uncharacterized protein</fullName>
    </submittedName>
</protein>
<accession>A0ABP0KJB0</accession>
<feature type="chain" id="PRO_5045391422" evidence="1">
    <location>
        <begin position="18"/>
        <end position="215"/>
    </location>
</feature>
<proteinExistence type="predicted"/>
<keyword evidence="1" id="KW-0732">Signal</keyword>
<sequence>MALLSLFSHLQCWACCGDMEDEAPDLQVPGQLLPKKMSFARGHRSTWAMDERIETKPSARRQELKETMKLFATRGMQGVPVQLFDESSGSLHAGTYQIDDRLRSIHILPEDTADSSAYSRPSHTVMFSQILDVGTGKEVMSHVEPGAWTELSPLERDRLLVLVYNIETPESLSAVDCRKVFFLETDTESSKIFALCVRILRHYIEDIKQPELRSI</sequence>
<name>A0ABP0KJB0_9DINO</name>
<evidence type="ECO:0000256" key="1">
    <source>
        <dbReference type="SAM" id="SignalP"/>
    </source>
</evidence>
<feature type="signal peptide" evidence="1">
    <location>
        <begin position="1"/>
        <end position="17"/>
    </location>
</feature>
<reference evidence="2 3" key="1">
    <citation type="submission" date="2024-02" db="EMBL/GenBank/DDBJ databases">
        <authorList>
            <person name="Chen Y."/>
            <person name="Shah S."/>
            <person name="Dougan E. K."/>
            <person name="Thang M."/>
            <person name="Chan C."/>
        </authorList>
    </citation>
    <scope>NUCLEOTIDE SEQUENCE [LARGE SCALE GENOMIC DNA]</scope>
</reference>
<dbReference type="Proteomes" id="UP001642464">
    <property type="component" value="Unassembled WGS sequence"/>
</dbReference>
<dbReference type="EMBL" id="CAXAMM010011747">
    <property type="protein sequence ID" value="CAK9026926.1"/>
    <property type="molecule type" value="Genomic_DNA"/>
</dbReference>
<gene>
    <name evidence="2" type="ORF">SCF082_LOCUS17713</name>
</gene>
<organism evidence="2 3">
    <name type="scientific">Durusdinium trenchii</name>
    <dbReference type="NCBI Taxonomy" id="1381693"/>
    <lineage>
        <taxon>Eukaryota</taxon>
        <taxon>Sar</taxon>
        <taxon>Alveolata</taxon>
        <taxon>Dinophyceae</taxon>
        <taxon>Suessiales</taxon>
        <taxon>Symbiodiniaceae</taxon>
        <taxon>Durusdinium</taxon>
    </lineage>
</organism>
<evidence type="ECO:0000313" key="2">
    <source>
        <dbReference type="EMBL" id="CAK9026926.1"/>
    </source>
</evidence>
<comment type="caution">
    <text evidence="2">The sequence shown here is derived from an EMBL/GenBank/DDBJ whole genome shotgun (WGS) entry which is preliminary data.</text>
</comment>
<evidence type="ECO:0000313" key="3">
    <source>
        <dbReference type="Proteomes" id="UP001642464"/>
    </source>
</evidence>